<proteinExistence type="predicted"/>
<reference evidence="1 2" key="1">
    <citation type="submission" date="2019-04" db="EMBL/GenBank/DDBJ databases">
        <title>Herbidospora sp. NEAU-GS14.nov., a novel actinomycete isolated from soil.</title>
        <authorList>
            <person name="Han L."/>
        </authorList>
    </citation>
    <scope>NUCLEOTIDE SEQUENCE [LARGE SCALE GENOMIC DNA]</scope>
    <source>
        <strain evidence="1 2">NEAU-GS14</strain>
    </source>
</reference>
<dbReference type="RefSeq" id="WP_137246017.1">
    <property type="nucleotide sequence ID" value="NZ_SZQA01000003.1"/>
</dbReference>
<protein>
    <submittedName>
        <fullName evidence="1">Uncharacterized protein</fullName>
    </submittedName>
</protein>
<dbReference type="EMBL" id="SZQA01000003">
    <property type="protein sequence ID" value="TKK90549.1"/>
    <property type="molecule type" value="Genomic_DNA"/>
</dbReference>
<evidence type="ECO:0000313" key="1">
    <source>
        <dbReference type="EMBL" id="TKK90549.1"/>
    </source>
</evidence>
<dbReference type="AlphaFoldDB" id="A0A4U3MNU1"/>
<name>A0A4U3MNU1_9ACTN</name>
<sequence length="90" mass="9848">MRVVPSGEAATPDDEGRPDLSFYLRWWEIIDGSGGSLIAMRKALLPDELLGKGLSNVRCGNSKTELVRCLYEESQLEALVRRTGPLAGKS</sequence>
<comment type="caution">
    <text evidence="1">The sequence shown here is derived from an EMBL/GenBank/DDBJ whole genome shotgun (WGS) entry which is preliminary data.</text>
</comment>
<dbReference type="Proteomes" id="UP000308705">
    <property type="component" value="Unassembled WGS sequence"/>
</dbReference>
<keyword evidence="2" id="KW-1185">Reference proteome</keyword>
<accession>A0A4U3MNU1</accession>
<evidence type="ECO:0000313" key="2">
    <source>
        <dbReference type="Proteomes" id="UP000308705"/>
    </source>
</evidence>
<organism evidence="1 2">
    <name type="scientific">Herbidospora galbida</name>
    <dbReference type="NCBI Taxonomy" id="2575442"/>
    <lineage>
        <taxon>Bacteria</taxon>
        <taxon>Bacillati</taxon>
        <taxon>Actinomycetota</taxon>
        <taxon>Actinomycetes</taxon>
        <taxon>Streptosporangiales</taxon>
        <taxon>Streptosporangiaceae</taxon>
        <taxon>Herbidospora</taxon>
    </lineage>
</organism>
<gene>
    <name evidence="1" type="ORF">FDA94_06040</name>
</gene>